<reference evidence="1 2" key="1">
    <citation type="submission" date="2014-03" db="EMBL/GenBank/DDBJ databases">
        <title>The Genome Sequence of Plasmodium fragile nilgiri.</title>
        <authorList>
            <consortium name="The Broad Institute Genomics Platform"/>
            <consortium name="The Broad Institute Genome Sequencing Center for Infectious Disease"/>
            <person name="Neafsey D."/>
            <person name="Duraisingh M."/>
            <person name="Young S.K."/>
            <person name="Zeng Q."/>
            <person name="Gargeya S."/>
            <person name="Abouelleil A."/>
            <person name="Alvarado L."/>
            <person name="Chapman S.B."/>
            <person name="Gainer-Dewar J."/>
            <person name="Goldberg J."/>
            <person name="Griggs A."/>
            <person name="Gujja S."/>
            <person name="Hansen M."/>
            <person name="Howarth C."/>
            <person name="Imamovic A."/>
            <person name="Larimer J."/>
            <person name="Pearson M."/>
            <person name="Poon T.W."/>
            <person name="Priest M."/>
            <person name="Roberts A."/>
            <person name="Saif S."/>
            <person name="Shea T."/>
            <person name="Sykes S."/>
            <person name="Wortman J."/>
            <person name="Nusbaum C."/>
            <person name="Birren B."/>
        </authorList>
    </citation>
    <scope>NUCLEOTIDE SEQUENCE [LARGE SCALE GENOMIC DNA]</scope>
    <source>
        <strain evidence="2">nilgiri</strain>
    </source>
</reference>
<dbReference type="Proteomes" id="UP000054561">
    <property type="component" value="Unassembled WGS sequence"/>
</dbReference>
<name>A0A0D9QTY1_PLAFR</name>
<dbReference type="AlphaFoldDB" id="A0A0D9QTY1"/>
<dbReference type="GeneID" id="24266203"/>
<proteinExistence type="predicted"/>
<gene>
    <name evidence="1" type="ORF">AK88_00889</name>
</gene>
<dbReference type="RefSeq" id="XP_012333956.1">
    <property type="nucleotide sequence ID" value="XM_012478533.1"/>
</dbReference>
<evidence type="ECO:0000313" key="2">
    <source>
        <dbReference type="Proteomes" id="UP000054561"/>
    </source>
</evidence>
<dbReference type="EMBL" id="KQ001651">
    <property type="protein sequence ID" value="KJP89446.1"/>
    <property type="molecule type" value="Genomic_DNA"/>
</dbReference>
<organism evidence="1 2">
    <name type="scientific">Plasmodium fragile</name>
    <dbReference type="NCBI Taxonomy" id="5857"/>
    <lineage>
        <taxon>Eukaryota</taxon>
        <taxon>Sar</taxon>
        <taxon>Alveolata</taxon>
        <taxon>Apicomplexa</taxon>
        <taxon>Aconoidasida</taxon>
        <taxon>Haemosporida</taxon>
        <taxon>Plasmodiidae</taxon>
        <taxon>Plasmodium</taxon>
        <taxon>Plasmodium (Plasmodium)</taxon>
    </lineage>
</organism>
<sequence length="211" mass="23583">MNSLNDLPLNMNSLNDLPLNMNSLNDLPLNMGSISDLPLNMGSISDLPLNMSNINDMSLNMNMGSMNNAGEMSTSAVNMGNGGDCNSRTQHMLCKYLMLDKEQKNNAAARPDFSGNNRDLMSGNNMMDVGVDCEQQANMGNKMMKEKENPDSNVSWENFSLFGKAKSLGAEKDYFKIFNYGMCNSYDKKLFENYDVHKSEMDKIDKSLFIL</sequence>
<keyword evidence="2" id="KW-1185">Reference proteome</keyword>
<protein>
    <submittedName>
        <fullName evidence="1">Uncharacterized protein</fullName>
    </submittedName>
</protein>
<evidence type="ECO:0000313" key="1">
    <source>
        <dbReference type="EMBL" id="KJP89446.1"/>
    </source>
</evidence>
<dbReference type="VEuPathDB" id="PlasmoDB:AK88_00889"/>
<accession>A0A0D9QTY1</accession>